<feature type="chain" id="PRO_5032893411" evidence="2">
    <location>
        <begin position="23"/>
        <end position="317"/>
    </location>
</feature>
<evidence type="ECO:0000313" key="3">
    <source>
        <dbReference type="EMBL" id="QRZ58760.1"/>
    </source>
</evidence>
<protein>
    <submittedName>
        <fullName evidence="3">Gsp-co-occurring protein 10</fullName>
    </submittedName>
</protein>
<feature type="region of interest" description="Disordered" evidence="1">
    <location>
        <begin position="24"/>
        <end position="51"/>
    </location>
</feature>
<gene>
    <name evidence="3" type="primary">Gcp10</name>
</gene>
<feature type="signal peptide" evidence="2">
    <location>
        <begin position="1"/>
        <end position="22"/>
    </location>
</feature>
<sequence length="317" mass="34727">MLALVAGLVGLVTYKFLRSSSASESAPPVRVGEPSLTAKQSYVGQKDPKKDIRERQQQAIKDYFRDTGGKITDLRVLRSAMYLSDEIDRAVRGLDEANQHVGWRQYNRFFAEGIEDVFTNVPSGRSQLVLAAPTGKVTDFQQAPEGVRPVQYKASRDALLQQIARTVDLVEQRELLRLADKEADKLSLAQRAFVEQHRRLQARAGGSMDAAARAAAGTAATSAAATVTVDRASIVAREIPLPPAARRGGGALMIRPRAVPYQPKVSRSLRSSVFQPYVPASELDGGGDSIRRRLIRFEGDIAERRPDLDAKNEGFEG</sequence>
<evidence type="ECO:0000256" key="1">
    <source>
        <dbReference type="SAM" id="MobiDB-lite"/>
    </source>
</evidence>
<keyword evidence="2" id="KW-0732">Signal</keyword>
<dbReference type="EMBL" id="MT460932">
    <property type="protein sequence ID" value="QRZ58760.1"/>
    <property type="molecule type" value="Genomic_DNA"/>
</dbReference>
<evidence type="ECO:0000256" key="2">
    <source>
        <dbReference type="SAM" id="SignalP"/>
    </source>
</evidence>
<proteinExistence type="predicted"/>
<organism evidence="3">
    <name type="scientific">Malawimonas jakobiformis</name>
    <name type="common">Flagellated protozoan</name>
    <dbReference type="NCBI Taxonomy" id="136089"/>
    <lineage>
        <taxon>Eukaryota</taxon>
        <taxon>Malawimonadida</taxon>
        <taxon>Malawimonadidae</taxon>
        <taxon>Malawimonas</taxon>
    </lineage>
</organism>
<reference evidence="3" key="1">
    <citation type="journal article" date="2021" name="bioRxiv">
        <title>Ancestral mitochondrial apparatus derived from the bacterial type II secretion system.</title>
        <authorList>
            <person name="Horvathova L."/>
            <person name="Zarsky V."/>
            <person name="Panek T."/>
            <person name="Derelle R."/>
            <person name="Pyrih J."/>
            <person name="Motyckova A."/>
            <person name="Klapst'ova V."/>
            <person name="Vinopalova M."/>
            <person name="Markova L."/>
            <person name="Voleman L."/>
            <person name="Klimes V."/>
            <person name="Petru M."/>
            <person name="Vaitova Z."/>
            <person name="Cepicka I."/>
            <person name="Hryzakova K."/>
            <person name="Harant K."/>
            <person name="Gray M.W."/>
            <person name="Chami M."/>
            <person name="Guilvout I."/>
            <person name="Francetic O."/>
            <person name="Lang B.F."/>
            <person name="Vlcek C."/>
            <person name="Tsaousis A.D."/>
            <person name="Elias M."/>
            <person name="Dolezal P."/>
        </authorList>
    </citation>
    <scope>NUCLEOTIDE SEQUENCE</scope>
    <source>
        <strain evidence="3">ATCC 50740</strain>
    </source>
</reference>
<accession>A0A895KQ84</accession>
<name>A0A895KQ84_MALJA</name>
<dbReference type="AlphaFoldDB" id="A0A895KQ84"/>